<keyword evidence="6 12" id="KW-0732">Signal</keyword>
<dbReference type="InterPro" id="IPR009030">
    <property type="entry name" value="Growth_fac_rcpt_cys_sf"/>
</dbReference>
<evidence type="ECO:0000313" key="16">
    <source>
        <dbReference type="RefSeq" id="XP_022082518.1"/>
    </source>
</evidence>
<evidence type="ECO:0000256" key="3">
    <source>
        <dbReference type="ARBA" id="ARBA00022525"/>
    </source>
</evidence>
<gene>
    <name evidence="16" type="primary">LOC110974894</name>
</gene>
<evidence type="ECO:0000256" key="8">
    <source>
        <dbReference type="ARBA" id="ARBA00022837"/>
    </source>
</evidence>
<dbReference type="InterPro" id="IPR049883">
    <property type="entry name" value="NOTCH1_EGF-like"/>
</dbReference>
<dbReference type="GeneID" id="110974894"/>
<dbReference type="CDD" id="cd00054">
    <property type="entry name" value="EGF_CA"/>
    <property type="match status" value="5"/>
</dbReference>
<organism evidence="15 16">
    <name type="scientific">Acanthaster planci</name>
    <name type="common">Crown-of-thorns starfish</name>
    <dbReference type="NCBI Taxonomy" id="133434"/>
    <lineage>
        <taxon>Eukaryota</taxon>
        <taxon>Metazoa</taxon>
        <taxon>Echinodermata</taxon>
        <taxon>Eleutherozoa</taxon>
        <taxon>Asterozoa</taxon>
        <taxon>Asteroidea</taxon>
        <taxon>Valvatacea</taxon>
        <taxon>Valvatida</taxon>
        <taxon>Acanthasteridae</taxon>
        <taxon>Acanthaster</taxon>
    </lineage>
</organism>
<dbReference type="FunFam" id="2.10.25.10:FF:000038">
    <property type="entry name" value="Fibrillin 2"/>
    <property type="match status" value="1"/>
</dbReference>
<dbReference type="RefSeq" id="XP_022082518.1">
    <property type="nucleotide sequence ID" value="XM_022226826.1"/>
</dbReference>
<evidence type="ECO:0000256" key="1">
    <source>
        <dbReference type="ARBA" id="ARBA00004498"/>
    </source>
</evidence>
<keyword evidence="9" id="KW-1015">Disulfide bond</keyword>
<keyword evidence="5 11" id="KW-0245">EGF-like domain</keyword>
<evidence type="ECO:0000256" key="9">
    <source>
        <dbReference type="ARBA" id="ARBA00023157"/>
    </source>
</evidence>
<comment type="similarity">
    <text evidence="2">Belongs to the fibulin family.</text>
</comment>
<dbReference type="KEGG" id="aplc:110974894"/>
<dbReference type="Pfam" id="PF22914">
    <property type="entry name" value="Fibulin_C"/>
    <property type="match status" value="1"/>
</dbReference>
<dbReference type="FunFam" id="2.10.25.10:FF:000139">
    <property type="entry name" value="Fibulin-1"/>
    <property type="match status" value="2"/>
</dbReference>
<evidence type="ECO:0000256" key="6">
    <source>
        <dbReference type="ARBA" id="ARBA00022729"/>
    </source>
</evidence>
<dbReference type="GO" id="GO:0005576">
    <property type="term" value="C:extracellular region"/>
    <property type="evidence" value="ECO:0007669"/>
    <property type="project" value="InterPro"/>
</dbReference>
<evidence type="ECO:0000256" key="12">
    <source>
        <dbReference type="SAM" id="SignalP"/>
    </source>
</evidence>
<dbReference type="FunFam" id="2.10.25.10:FF:000014">
    <property type="entry name" value="Latent-transforming growth factor beta-binding protein 3"/>
    <property type="match status" value="3"/>
</dbReference>
<feature type="chain" id="PRO_5034403718" evidence="12">
    <location>
        <begin position="18"/>
        <end position="868"/>
    </location>
</feature>
<dbReference type="AlphaFoldDB" id="A0A8B7XNX7"/>
<keyword evidence="4" id="KW-0272">Extracellular matrix</keyword>
<dbReference type="PROSITE" id="PS01186">
    <property type="entry name" value="EGF_2"/>
    <property type="match status" value="2"/>
</dbReference>
<dbReference type="Proteomes" id="UP000694845">
    <property type="component" value="Unplaced"/>
</dbReference>
<keyword evidence="10" id="KW-0325">Glycoprotein</keyword>
<dbReference type="InterPro" id="IPR055088">
    <property type="entry name" value="Fibulin_C"/>
</dbReference>
<evidence type="ECO:0000256" key="2">
    <source>
        <dbReference type="ARBA" id="ARBA00006127"/>
    </source>
</evidence>
<dbReference type="SMART" id="SM00179">
    <property type="entry name" value="EGF_CA"/>
    <property type="match status" value="12"/>
</dbReference>
<sequence length="868" mass="96678">MWRGASVLLAVFATVSAVQLQHSISICCDDGAEYANSEQTCSGIDIKAIPSNLQLLEEEDIKDCYVVMRACCVKELQRDMCISGLSTRANIGSCDRILGDECASIEKTCCECCELGLKAFQESAPCEGTDLGTECDLAFRECCQMASSANDMDECTLARENNQRLCSAKCVNVIGSFVCECPVGYILAAADNMTCIREPGDITNPCESSLCEQRCQPNGSSYVCSCEAGYELLEDGYSCHDASSPLLACMFANCDYGCRTIDASSYECYCDTGYDLDTDGTTCIDINECQEVAGVCPSGHTCTNIPGSYTCIRKCTTGLAYNVDSSRCEDIDECQEENVCPLHKQCRNYIGGFYCARTRCVEGEQIVYGEGNTIQCQDVDECARGTHDCPEGFRCDNSHGSFRCTRSSPCGTGYTVNAFTQQCTDIDECVQDTDDCPPEYYCQNTMGSYKCRPCQQGFKADSSDGCSLDIDECEELGDVCPPDQTCVNTYGSYRCNPGCPQGFQYSELYRECRDVNECALGLDDCRANQVCQNREGSFECRCRQGLEFNEVTRECDDINECESTPPRCRYHEQCFNYEGSFACQQRCHVNYRYSEEEGCVDINECEQEPYPCYGNLQCVNQPGSFRCRQCPRGQIANREARQCEDVDECKYRGANCMGGCRNTIGSYMCTCPQGYNLVGRFSCRDINECRVNTHNCSSQSDCFNTRGGFKCRSIQCPQHYRKEVEGEEVRCVKVSLCPNNDFSCINDLVKLITYNKIALPSVNGDLTEPVLLLRLQIRDLTYTQVQGLRFLLTQGNELGLFSVTKDVSREGYDRWNAVGTLYLEEAIVGPYETDLRLEMQLFNVQVQREELLSITVAVFSIDVSPNAY</sequence>
<dbReference type="GO" id="GO:0005509">
    <property type="term" value="F:calcium ion binding"/>
    <property type="evidence" value="ECO:0007669"/>
    <property type="project" value="InterPro"/>
</dbReference>
<keyword evidence="8" id="KW-0106">Calcium</keyword>
<accession>A0A8B7XNX7</accession>
<feature type="domain" description="Anaphylatoxin-like" evidence="13">
    <location>
        <begin position="112"/>
        <end position="143"/>
    </location>
</feature>
<comment type="caution">
    <text evidence="11">Lacks conserved residue(s) required for the propagation of feature annotation.</text>
</comment>
<dbReference type="SUPFAM" id="SSF57184">
    <property type="entry name" value="Growth factor receptor domain"/>
    <property type="match status" value="3"/>
</dbReference>
<dbReference type="SMART" id="SM00104">
    <property type="entry name" value="ANATO"/>
    <property type="match status" value="2"/>
</dbReference>
<evidence type="ECO:0000256" key="7">
    <source>
        <dbReference type="ARBA" id="ARBA00022737"/>
    </source>
</evidence>
<keyword evidence="15" id="KW-1185">Reference proteome</keyword>
<dbReference type="PANTHER" id="PTHR24050">
    <property type="entry name" value="PA14 DOMAIN-CONTAINING PROTEIN"/>
    <property type="match status" value="1"/>
</dbReference>
<keyword evidence="3" id="KW-0964">Secreted</keyword>
<dbReference type="Gene3D" id="2.10.25.10">
    <property type="entry name" value="Laminin"/>
    <property type="match status" value="13"/>
</dbReference>
<evidence type="ECO:0000259" key="13">
    <source>
        <dbReference type="PROSITE" id="PS01178"/>
    </source>
</evidence>
<feature type="domain" description="EGF-like" evidence="14">
    <location>
        <begin position="514"/>
        <end position="556"/>
    </location>
</feature>
<evidence type="ECO:0000313" key="15">
    <source>
        <dbReference type="Proteomes" id="UP000694845"/>
    </source>
</evidence>
<dbReference type="OrthoDB" id="10022113at2759"/>
<dbReference type="Pfam" id="PF07645">
    <property type="entry name" value="EGF_CA"/>
    <property type="match status" value="11"/>
</dbReference>
<dbReference type="InterPro" id="IPR000152">
    <property type="entry name" value="EGF-type_Asp/Asn_hydroxyl_site"/>
</dbReference>
<name>A0A8B7XNX7_ACAPL</name>
<evidence type="ECO:0000259" key="14">
    <source>
        <dbReference type="PROSITE" id="PS50026"/>
    </source>
</evidence>
<evidence type="ECO:0000256" key="5">
    <source>
        <dbReference type="ARBA" id="ARBA00022536"/>
    </source>
</evidence>
<dbReference type="SUPFAM" id="SSF57196">
    <property type="entry name" value="EGF/Laminin"/>
    <property type="match status" value="4"/>
</dbReference>
<reference evidence="16" key="1">
    <citation type="submission" date="2025-08" db="UniProtKB">
        <authorList>
            <consortium name="RefSeq"/>
        </authorList>
    </citation>
    <scope>IDENTIFICATION</scope>
</reference>
<dbReference type="PROSITE" id="PS01178">
    <property type="entry name" value="ANAPHYLATOXIN_2"/>
    <property type="match status" value="1"/>
</dbReference>
<keyword evidence="7" id="KW-0677">Repeat</keyword>
<comment type="subcellular location">
    <subcellularLocation>
        <location evidence="1">Secreted</location>
        <location evidence="1">Extracellular space</location>
        <location evidence="1">Extracellular matrix</location>
    </subcellularLocation>
</comment>
<dbReference type="PROSITE" id="PS01187">
    <property type="entry name" value="EGF_CA"/>
    <property type="match status" value="5"/>
</dbReference>
<dbReference type="InterPro" id="IPR001881">
    <property type="entry name" value="EGF-like_Ca-bd_dom"/>
</dbReference>
<dbReference type="InterPro" id="IPR052235">
    <property type="entry name" value="Nephronectin_domain"/>
</dbReference>
<evidence type="ECO:0000256" key="11">
    <source>
        <dbReference type="PROSITE-ProRule" id="PRU00076"/>
    </source>
</evidence>
<evidence type="ECO:0000256" key="4">
    <source>
        <dbReference type="ARBA" id="ARBA00022530"/>
    </source>
</evidence>
<dbReference type="InterPro" id="IPR000742">
    <property type="entry name" value="EGF"/>
</dbReference>
<evidence type="ECO:0000256" key="10">
    <source>
        <dbReference type="ARBA" id="ARBA00023180"/>
    </source>
</evidence>
<protein>
    <submittedName>
        <fullName evidence="16">Fibulin-1-like isoform X1</fullName>
    </submittedName>
</protein>
<dbReference type="SMART" id="SM00181">
    <property type="entry name" value="EGF"/>
    <property type="match status" value="13"/>
</dbReference>
<dbReference type="InterPro" id="IPR018097">
    <property type="entry name" value="EGF_Ca-bd_CS"/>
</dbReference>
<dbReference type="PROSITE" id="PS00010">
    <property type="entry name" value="ASX_HYDROXYL"/>
    <property type="match status" value="1"/>
</dbReference>
<dbReference type="PROSITE" id="PS50026">
    <property type="entry name" value="EGF_3"/>
    <property type="match status" value="1"/>
</dbReference>
<feature type="signal peptide" evidence="12">
    <location>
        <begin position="1"/>
        <end position="17"/>
    </location>
</feature>
<dbReference type="InterPro" id="IPR000020">
    <property type="entry name" value="Anaphylatoxin/fibulin"/>
</dbReference>
<dbReference type="PANTHER" id="PTHR24050:SF27">
    <property type="entry name" value="FIBRILLIN-1"/>
    <property type="match status" value="1"/>
</dbReference>
<proteinExistence type="inferred from homology"/>